<dbReference type="Gene3D" id="3.40.50.1820">
    <property type="entry name" value="alpha/beta hydrolase"/>
    <property type="match status" value="1"/>
</dbReference>
<comment type="similarity">
    <text evidence="1">Belongs to the AB hydrolase superfamily.</text>
</comment>
<sequence length="239" mass="25597">MRCVAWDVVRRSVGLEGGVPGCVWAPAGCSRSPVVLLGHGGSGSKQAPRIERLASWFAGQGITAAAIDGPFHGDRVQHPLPAAEYQQLIADEGVEQVTRRMTDDWLSLLAHLAAASDVDADRVGYVGLSMGSRFGIPLAAALGTRLRGAVFGKFGLQQTASMHPALETPALITGAARRITAPVALYVRWDDELFPRSGQIELFESFASVDKVLVCRPGPHNGTHPDDEPAWCQFIARHL</sequence>
<name>A0A4R0J4P0_9ACTN</name>
<evidence type="ECO:0000313" key="3">
    <source>
        <dbReference type="EMBL" id="TCC40480.1"/>
    </source>
</evidence>
<comment type="caution">
    <text evidence="3">The sequence shown here is derived from an EMBL/GenBank/DDBJ whole genome shotgun (WGS) entry which is preliminary data.</text>
</comment>
<gene>
    <name evidence="3" type="ORF">E0H92_01880</name>
</gene>
<dbReference type="EMBL" id="SJKC01000001">
    <property type="protein sequence ID" value="TCC40480.1"/>
    <property type="molecule type" value="Genomic_DNA"/>
</dbReference>
<accession>A0A4R0J4P0</accession>
<dbReference type="RefSeq" id="WP_131495185.1">
    <property type="nucleotide sequence ID" value="NZ_SJKC01000001.1"/>
</dbReference>
<protein>
    <recommendedName>
        <fullName evidence="2">Dienelactone hydrolase domain-containing protein</fullName>
    </recommendedName>
</protein>
<dbReference type="AlphaFoldDB" id="A0A4R0J4P0"/>
<dbReference type="PANTHER" id="PTHR22946">
    <property type="entry name" value="DIENELACTONE HYDROLASE DOMAIN-CONTAINING PROTEIN-RELATED"/>
    <property type="match status" value="1"/>
</dbReference>
<reference evidence="3 4" key="1">
    <citation type="submission" date="2019-02" db="EMBL/GenBank/DDBJ databases">
        <title>Kribbella capetownensis sp. nov. and Kribbella speibonae sp. nov., isolated from soil.</title>
        <authorList>
            <person name="Curtis S.M."/>
            <person name="Norton I."/>
            <person name="Everest G.J."/>
            <person name="Meyers P.R."/>
        </authorList>
    </citation>
    <scope>NUCLEOTIDE SEQUENCE [LARGE SCALE GENOMIC DNA]</scope>
    <source>
        <strain evidence="3 4">YM55</strain>
    </source>
</reference>
<evidence type="ECO:0000313" key="4">
    <source>
        <dbReference type="Proteomes" id="UP000294225"/>
    </source>
</evidence>
<feature type="domain" description="Dienelactone hydrolase" evidence="2">
    <location>
        <begin position="21"/>
        <end position="176"/>
    </location>
</feature>
<dbReference type="InterPro" id="IPR050261">
    <property type="entry name" value="FrsA_esterase"/>
</dbReference>
<dbReference type="Proteomes" id="UP000294225">
    <property type="component" value="Unassembled WGS sequence"/>
</dbReference>
<evidence type="ECO:0000256" key="1">
    <source>
        <dbReference type="ARBA" id="ARBA00008645"/>
    </source>
</evidence>
<organism evidence="3 4">
    <name type="scientific">Kribbella speibonae</name>
    <dbReference type="NCBI Taxonomy" id="1572660"/>
    <lineage>
        <taxon>Bacteria</taxon>
        <taxon>Bacillati</taxon>
        <taxon>Actinomycetota</taxon>
        <taxon>Actinomycetes</taxon>
        <taxon>Propionibacteriales</taxon>
        <taxon>Kribbellaceae</taxon>
        <taxon>Kribbella</taxon>
    </lineage>
</organism>
<dbReference type="Pfam" id="PF01738">
    <property type="entry name" value="DLH"/>
    <property type="match status" value="1"/>
</dbReference>
<dbReference type="GO" id="GO:0016787">
    <property type="term" value="F:hydrolase activity"/>
    <property type="evidence" value="ECO:0007669"/>
    <property type="project" value="InterPro"/>
</dbReference>
<evidence type="ECO:0000259" key="2">
    <source>
        <dbReference type="Pfam" id="PF01738"/>
    </source>
</evidence>
<proteinExistence type="inferred from homology"/>
<dbReference type="InterPro" id="IPR029058">
    <property type="entry name" value="AB_hydrolase_fold"/>
</dbReference>
<dbReference type="SUPFAM" id="SSF53474">
    <property type="entry name" value="alpha/beta-Hydrolases"/>
    <property type="match status" value="1"/>
</dbReference>
<dbReference type="InterPro" id="IPR002925">
    <property type="entry name" value="Dienelactn_hydro"/>
</dbReference>